<name>A0A0P1INE6_9RHOB</name>
<dbReference type="Proteomes" id="UP000051184">
    <property type="component" value="Unassembled WGS sequence"/>
</dbReference>
<keyword evidence="2" id="KW-1185">Reference proteome</keyword>
<reference evidence="2" key="1">
    <citation type="submission" date="2015-09" db="EMBL/GenBank/DDBJ databases">
        <authorList>
            <person name="Rodrigo-Torres Lidia"/>
            <person name="Arahal R.David."/>
        </authorList>
    </citation>
    <scope>NUCLEOTIDE SEQUENCE [LARGE SCALE GENOMIC DNA]</scope>
    <source>
        <strain evidence="2">CECT 5114</strain>
    </source>
</reference>
<accession>A0A0P1INE6</accession>
<sequence length="201" mass="22354">MVTFFQKKYGKHRIAIGLFALVTLAAGGVFYAKGNSLHMMSQHMSGGGHMHGADGTGHDEINMPGLRGENATPEESAELAVMFRNFETITREVTNLPNGIRTVTRSSDEEVMKQLVSHVFGMIRRVEEKDDPEIIIQSRTLDVFFQRGDKIETEIELTDEGIVVTQTSQDTELVAALKQHAAEVTDMADRGMEAVHEMMMQ</sequence>
<evidence type="ECO:0000313" key="2">
    <source>
        <dbReference type="Proteomes" id="UP000051184"/>
    </source>
</evidence>
<dbReference type="AlphaFoldDB" id="A0A0P1INE6"/>
<dbReference type="STRING" id="1715691.TA5113_01845"/>
<dbReference type="EMBL" id="CYUE01000009">
    <property type="protein sequence ID" value="CUK25194.1"/>
    <property type="molecule type" value="Genomic_DNA"/>
</dbReference>
<protein>
    <submittedName>
        <fullName evidence="1">Uncharacterized protein</fullName>
    </submittedName>
</protein>
<proteinExistence type="predicted"/>
<organism evidence="1 2">
    <name type="scientific">Cognatishimia activa</name>
    <dbReference type="NCBI Taxonomy" id="1715691"/>
    <lineage>
        <taxon>Bacteria</taxon>
        <taxon>Pseudomonadati</taxon>
        <taxon>Pseudomonadota</taxon>
        <taxon>Alphaproteobacteria</taxon>
        <taxon>Rhodobacterales</taxon>
        <taxon>Paracoccaceae</taxon>
        <taxon>Cognatishimia</taxon>
    </lineage>
</organism>
<gene>
    <name evidence="1" type="ORF">TA5114_00985</name>
</gene>
<evidence type="ECO:0000313" key="1">
    <source>
        <dbReference type="EMBL" id="CUK25194.1"/>
    </source>
</evidence>